<keyword evidence="2" id="KW-1185">Reference proteome</keyword>
<reference evidence="1" key="1">
    <citation type="submission" date="2022-07" db="EMBL/GenBank/DDBJ databases">
        <title>Phylogenomic reconstructions and comparative analyses of Kickxellomycotina fungi.</title>
        <authorList>
            <person name="Reynolds N.K."/>
            <person name="Stajich J.E."/>
            <person name="Barry K."/>
            <person name="Grigoriev I.V."/>
            <person name="Crous P."/>
            <person name="Smith M.E."/>
        </authorList>
    </citation>
    <scope>NUCLEOTIDE SEQUENCE</scope>
    <source>
        <strain evidence="1">CBS 190363</strain>
    </source>
</reference>
<accession>A0ACC1M8D1</accession>
<sequence length="625" mass="67774">MQRGPYSRETTDISDQELRQILDSENISGLPAPYCLVPHYDGQGVPPQNTPWSASAASPSLAQQATEGAIAASQQQQYHQHNQSAGRESSSSHSSPGRHAGGNAGRGVDGTSAISAAGAAAESSGAPRTPLPVATGETLRRRTRTTLTPYQLRVLFRVWERTQYPSSDLRYRLAASLMMTPRNVQIWFQNQRQKTKERAEMRRRTHSPSIHSAVLANMGATQISHHQYQRQLMHGANQHLPIHLVEFHSHDGHISAMSMPGRSPPESPFRYTHGPPPPPPAIPPPTSGYAISSSNAPPRQTLYHRESGAASGASSLQTTSPVSGAYTMLTPPALYPHAFPQHSPQRPQSIQPHTAPLHSASYPHPHNPPHRHLPLQQQQQQPPPPLPPMQPPPSLQRTPHNPQHYLHHQRHLSQPHVQHYTPVRTPSSLAPSSSQKTGMQGGDLHASEKVPNTDHSRHMPPRTPLSSQAAHYVVPSPSTPTSAAEQRALQQSLSPLSSRQRFPSPPLSSSMHSLTMVPAHTPPNISSQTTREHPVSRRARLVDILNPISPVSPVGMPAGSVKSASDNRDQQSARSQLGPLPSLGAVLANVQADEDARSGAGLTEAPFDATSSTSTGTAAEKWRPW</sequence>
<evidence type="ECO:0000313" key="2">
    <source>
        <dbReference type="Proteomes" id="UP001139981"/>
    </source>
</evidence>
<gene>
    <name evidence="1" type="ORF">IWW38_000894</name>
</gene>
<name>A0ACC1M8D1_9FUNG</name>
<dbReference type="EMBL" id="JANBVB010000021">
    <property type="protein sequence ID" value="KAJ2899650.1"/>
    <property type="molecule type" value="Genomic_DNA"/>
</dbReference>
<protein>
    <submittedName>
        <fullName evidence="1">Uncharacterized protein</fullName>
    </submittedName>
</protein>
<proteinExistence type="predicted"/>
<comment type="caution">
    <text evidence="1">The sequence shown here is derived from an EMBL/GenBank/DDBJ whole genome shotgun (WGS) entry which is preliminary data.</text>
</comment>
<evidence type="ECO:0000313" key="1">
    <source>
        <dbReference type="EMBL" id="KAJ2899650.1"/>
    </source>
</evidence>
<dbReference type="Proteomes" id="UP001139981">
    <property type="component" value="Unassembled WGS sequence"/>
</dbReference>
<organism evidence="1 2">
    <name type="scientific">Coemansia aciculifera</name>
    <dbReference type="NCBI Taxonomy" id="417176"/>
    <lineage>
        <taxon>Eukaryota</taxon>
        <taxon>Fungi</taxon>
        <taxon>Fungi incertae sedis</taxon>
        <taxon>Zoopagomycota</taxon>
        <taxon>Kickxellomycotina</taxon>
        <taxon>Kickxellomycetes</taxon>
        <taxon>Kickxellales</taxon>
        <taxon>Kickxellaceae</taxon>
        <taxon>Coemansia</taxon>
    </lineage>
</organism>